<organism evidence="3 4">
    <name type="scientific">Dietzia cercidiphylli</name>
    <dbReference type="NCBI Taxonomy" id="498199"/>
    <lineage>
        <taxon>Bacteria</taxon>
        <taxon>Bacillati</taxon>
        <taxon>Actinomycetota</taxon>
        <taxon>Actinomycetes</taxon>
        <taxon>Mycobacteriales</taxon>
        <taxon>Dietziaceae</taxon>
        <taxon>Dietzia</taxon>
    </lineage>
</organism>
<feature type="chain" id="PRO_5046532607" description="Secreted protein" evidence="2">
    <location>
        <begin position="28"/>
        <end position="183"/>
    </location>
</feature>
<evidence type="ECO:0000256" key="1">
    <source>
        <dbReference type="SAM" id="MobiDB-lite"/>
    </source>
</evidence>
<accession>A0ABN2IZ08</accession>
<evidence type="ECO:0000313" key="4">
    <source>
        <dbReference type="Proteomes" id="UP001500383"/>
    </source>
</evidence>
<feature type="region of interest" description="Disordered" evidence="1">
    <location>
        <begin position="77"/>
        <end position="105"/>
    </location>
</feature>
<reference evidence="3 4" key="1">
    <citation type="journal article" date="2019" name="Int. J. Syst. Evol. Microbiol.">
        <title>The Global Catalogue of Microorganisms (GCM) 10K type strain sequencing project: providing services to taxonomists for standard genome sequencing and annotation.</title>
        <authorList>
            <consortium name="The Broad Institute Genomics Platform"/>
            <consortium name="The Broad Institute Genome Sequencing Center for Infectious Disease"/>
            <person name="Wu L."/>
            <person name="Ma J."/>
        </authorList>
    </citation>
    <scope>NUCLEOTIDE SEQUENCE [LARGE SCALE GENOMIC DNA]</scope>
    <source>
        <strain evidence="3 4">JCM 16002</strain>
    </source>
</reference>
<sequence length="183" mass="16896">MTRHIRAAAALGVSALALSGGVGLAHAQSSALGSAEEETGVVDPGLIDTSGSALLGEPTFGSLAPVVSQGVGSVNEATGSDAVSPAPGTGSVDTTGSVFGEPTSGSLTPAVASVGGALGSGEGPAIVIGSDGGTDSLGGSGSLGPVLLVGGSAAVIGAGIYFAPQIEQALAGAGIALPPLPRA</sequence>
<keyword evidence="2" id="KW-0732">Signal</keyword>
<protein>
    <recommendedName>
        <fullName evidence="5">Secreted protein</fullName>
    </recommendedName>
</protein>
<proteinExistence type="predicted"/>
<gene>
    <name evidence="3" type="ORF">GCM10009831_25320</name>
</gene>
<feature type="signal peptide" evidence="2">
    <location>
        <begin position="1"/>
        <end position="27"/>
    </location>
</feature>
<comment type="caution">
    <text evidence="3">The sequence shown here is derived from an EMBL/GenBank/DDBJ whole genome shotgun (WGS) entry which is preliminary data.</text>
</comment>
<keyword evidence="4" id="KW-1185">Reference proteome</keyword>
<dbReference type="EMBL" id="BAAAQG010000012">
    <property type="protein sequence ID" value="GAA1714566.1"/>
    <property type="molecule type" value="Genomic_DNA"/>
</dbReference>
<evidence type="ECO:0000313" key="3">
    <source>
        <dbReference type="EMBL" id="GAA1714566.1"/>
    </source>
</evidence>
<evidence type="ECO:0008006" key="5">
    <source>
        <dbReference type="Google" id="ProtNLM"/>
    </source>
</evidence>
<name>A0ABN2IZ08_9ACTN</name>
<dbReference type="Proteomes" id="UP001500383">
    <property type="component" value="Unassembled WGS sequence"/>
</dbReference>
<dbReference type="RefSeq" id="WP_182659552.1">
    <property type="nucleotide sequence ID" value="NZ_BAAAQG010000012.1"/>
</dbReference>
<feature type="compositionally biased region" description="Polar residues" evidence="1">
    <location>
        <begin position="91"/>
        <end position="105"/>
    </location>
</feature>
<evidence type="ECO:0000256" key="2">
    <source>
        <dbReference type="SAM" id="SignalP"/>
    </source>
</evidence>